<evidence type="ECO:0000256" key="1">
    <source>
        <dbReference type="SAM" id="MobiDB-lite"/>
    </source>
</evidence>
<dbReference type="AlphaFoldDB" id="A0AAV7IP60"/>
<gene>
    <name evidence="2" type="ORF">KQX54_012528</name>
</gene>
<evidence type="ECO:0000313" key="3">
    <source>
        <dbReference type="Proteomes" id="UP000826195"/>
    </source>
</evidence>
<organism evidence="2 3">
    <name type="scientific">Cotesia glomerata</name>
    <name type="common">Lepidopteran parasitic wasp</name>
    <name type="synonym">Apanteles glomeratus</name>
    <dbReference type="NCBI Taxonomy" id="32391"/>
    <lineage>
        <taxon>Eukaryota</taxon>
        <taxon>Metazoa</taxon>
        <taxon>Ecdysozoa</taxon>
        <taxon>Arthropoda</taxon>
        <taxon>Hexapoda</taxon>
        <taxon>Insecta</taxon>
        <taxon>Pterygota</taxon>
        <taxon>Neoptera</taxon>
        <taxon>Endopterygota</taxon>
        <taxon>Hymenoptera</taxon>
        <taxon>Apocrita</taxon>
        <taxon>Ichneumonoidea</taxon>
        <taxon>Braconidae</taxon>
        <taxon>Microgastrinae</taxon>
        <taxon>Cotesia</taxon>
    </lineage>
</organism>
<sequence>MIRKFVYFIFVATAASRALDEQNIELLPGFPTLAPWNLTTPENGTSELINSINEPFTEKSDEYYFYNYINVPDPITNTTESLISINQSIDGIINRLTALNRFNGTTIETYKLINSTNEIEFAKYENEIWLQTLSELERITKGLNKYNVPLIRIKRDPDVNETVLGTNNETVPGTVNVTVLGTVNGMVSGKINANFFGSNNETLLGTLNETVLTAADGTVLGTFNGVVIGTINRTASESIDRMVLRTIDGTVLGTDNRIVLGTVIDHDKGPILRKPKRPVSWVSETENDGTGEEVVDENINLIRESVFRRLRLTLRKKRFNNITDLFNEFLRQQTDGEEEEEDEDEDTKEEEDDYDEVYTYSFD</sequence>
<dbReference type="EMBL" id="JAHXZJ010001119">
    <property type="protein sequence ID" value="KAH0554741.1"/>
    <property type="molecule type" value="Genomic_DNA"/>
</dbReference>
<feature type="compositionally biased region" description="Acidic residues" evidence="1">
    <location>
        <begin position="335"/>
        <end position="356"/>
    </location>
</feature>
<keyword evidence="3" id="KW-1185">Reference proteome</keyword>
<feature type="region of interest" description="Disordered" evidence="1">
    <location>
        <begin position="330"/>
        <end position="363"/>
    </location>
</feature>
<name>A0AAV7IP60_COTGL</name>
<comment type="caution">
    <text evidence="2">The sequence shown here is derived from an EMBL/GenBank/DDBJ whole genome shotgun (WGS) entry which is preliminary data.</text>
</comment>
<dbReference type="Proteomes" id="UP000826195">
    <property type="component" value="Unassembled WGS sequence"/>
</dbReference>
<evidence type="ECO:0000313" key="2">
    <source>
        <dbReference type="EMBL" id="KAH0554741.1"/>
    </source>
</evidence>
<reference evidence="2 3" key="1">
    <citation type="journal article" date="2021" name="J. Hered.">
        <title>A chromosome-level genome assembly of the parasitoid wasp, Cotesia glomerata (Hymenoptera: Braconidae).</title>
        <authorList>
            <person name="Pinto B.J."/>
            <person name="Weis J.J."/>
            <person name="Gamble T."/>
            <person name="Ode P.J."/>
            <person name="Paul R."/>
            <person name="Zaspel J.M."/>
        </authorList>
    </citation>
    <scope>NUCLEOTIDE SEQUENCE [LARGE SCALE GENOMIC DNA]</scope>
    <source>
        <strain evidence="2">CgM1</strain>
    </source>
</reference>
<proteinExistence type="predicted"/>
<protein>
    <submittedName>
        <fullName evidence="2">Uncharacterized protein</fullName>
    </submittedName>
</protein>
<accession>A0AAV7IP60</accession>